<accession>A0ABY6TTK0</accession>
<evidence type="ECO:0000313" key="2">
    <source>
        <dbReference type="Proteomes" id="UP000766486"/>
    </source>
</evidence>
<dbReference type="Proteomes" id="UP000766486">
    <property type="component" value="Unassembled WGS sequence"/>
</dbReference>
<organism evidence="1 2">
    <name type="scientific">Bionectria ochroleuca</name>
    <name type="common">Gliocladium roseum</name>
    <dbReference type="NCBI Taxonomy" id="29856"/>
    <lineage>
        <taxon>Eukaryota</taxon>
        <taxon>Fungi</taxon>
        <taxon>Dikarya</taxon>
        <taxon>Ascomycota</taxon>
        <taxon>Pezizomycotina</taxon>
        <taxon>Sordariomycetes</taxon>
        <taxon>Hypocreomycetidae</taxon>
        <taxon>Hypocreales</taxon>
        <taxon>Bionectriaceae</taxon>
        <taxon>Clonostachys</taxon>
    </lineage>
</organism>
<reference evidence="1 2" key="1">
    <citation type="submission" date="2019-06" db="EMBL/GenBank/DDBJ databases">
        <authorList>
            <person name="Broberg M."/>
        </authorList>
    </citation>
    <scope>NUCLEOTIDE SEQUENCE [LARGE SCALE GENOMIC DNA]</scope>
</reference>
<sequence>MTSCLICGLKNYEFVNSGGHSSWEHELASRSKWWSDIRLLCDPDDELGSLAPSLKYNNIFEPCTSTNAEARIYDAYRPRSQAAGIEVHQGIFHTVSHYKLLLPDGTRQDILYRPGDSRFRTFDKRIYLPVHKVCLDIAQKVFEASPRNAYITDLRALCLALGWRLSLKLKCEGPSSREFPPNHVIGKANFHINWEEWRSRIRMREFKPVHAWPGRYSKPQENLPDLFGTNPLGIEKLSNSLLLNLKPVRCRERTSFETRFFDLPLELRNGIVDTLPCRDLPRVTTGLLPQSFWLKLLRPEALPWLWDLSPEALLEKAEEPCPGGQDFEWNWELLFRQLSRGVDFGVLSDVPNGTPLTSGFRPDERTEACGPETLWGTTGYYDDLEYVPPGLFNRRRIWQLVEEMFVGDMLPRAFGGDPLILGFEKSGPRFVFPKYIQIPWSKSGELLREPRWLPSFELRPYVRKLNGEVYIIEDEHPALQYWQDPGGYWRLHHPFFGKLLSQMENPPRKPPSAATAEDVNRVLRRLGYPV</sequence>
<name>A0ABY6TTK0_BIOOC</name>
<gene>
    <name evidence="1" type="ORF">CLO192961_LOCUS69130</name>
</gene>
<comment type="caution">
    <text evidence="1">The sequence shown here is derived from an EMBL/GenBank/DDBJ whole genome shotgun (WGS) entry which is preliminary data.</text>
</comment>
<evidence type="ECO:0000313" key="1">
    <source>
        <dbReference type="EMBL" id="VUC21976.1"/>
    </source>
</evidence>
<keyword evidence="2" id="KW-1185">Reference proteome</keyword>
<proteinExistence type="predicted"/>
<protein>
    <recommendedName>
        <fullName evidence="3">F-box domain-containing protein</fullName>
    </recommendedName>
</protein>
<dbReference type="EMBL" id="CABFNS010000502">
    <property type="protein sequence ID" value="VUC21976.1"/>
    <property type="molecule type" value="Genomic_DNA"/>
</dbReference>
<evidence type="ECO:0008006" key="3">
    <source>
        <dbReference type="Google" id="ProtNLM"/>
    </source>
</evidence>